<feature type="domain" description="MBD" evidence="7">
    <location>
        <begin position="126"/>
        <end position="198"/>
    </location>
</feature>
<feature type="region of interest" description="Disordered" evidence="6">
    <location>
        <begin position="1"/>
        <end position="51"/>
    </location>
</feature>
<evidence type="ECO:0000256" key="2">
    <source>
        <dbReference type="ARBA" id="ARBA00023015"/>
    </source>
</evidence>
<feature type="compositionally biased region" description="Basic and acidic residues" evidence="6">
    <location>
        <begin position="7"/>
        <end position="17"/>
    </location>
</feature>
<dbReference type="InterPro" id="IPR016177">
    <property type="entry name" value="DNA-bd_dom_sf"/>
</dbReference>
<evidence type="ECO:0000256" key="4">
    <source>
        <dbReference type="ARBA" id="ARBA00023163"/>
    </source>
</evidence>
<evidence type="ECO:0000256" key="3">
    <source>
        <dbReference type="ARBA" id="ARBA00023125"/>
    </source>
</evidence>
<sequence>MSPVKSPEQHSVRDVGKTNKFVVGNDEADELPPGWTKELKTRKSGSRTKVDRRYTDPVTGYIFHSLKDAQRYVKTGEVGSLATKPKNNECVDTDNKDERLHMEEKEERSESKEQHSARDVGKTNKIVAENDEADELPPGWTMELKKRKPGSKTKFDRRYTDPVTGYIFISLKDAQRYVKTGVLGRLARKPKNNEDEKLHIEERSKSKDSETLRRKRPLDNTGTEFSETGKSELIHRASKRLAAPSPPEPKTRQATRLAEVTVDASVSSPSQVEPKTRNATHKGGIKIISPPPSPPDTRIKIDASVTPPPVSKTRQAAHQSGIEIDSPTSLRDSKTRHATPLVGTEVPSPPPQPEPKTQQAKHLYSIVDNASPASLPPAKTRRATRQAGIEINAPPPSLPDTRTGRQATRARLVNLASPKKTDKKTEAEKMTDKHNQENHGNPKEHNNKIEMGPATLPPVYFEKKELPAVNATVSNPMPQSGYGYGGNMKSSDSSINFSMNDLWTDPCIEFAVKTLTGAIPCEDLNKPENPAPSPLKVPLEDLWTDPCIEFAVKTLTGAIPVGENDRLQQRTDTSRNTRAPHDFYLPDVGPAGQNKQQQQQQQGSTYGNVGFQNSGNFANGQCSRYRFF</sequence>
<feature type="region of interest" description="Disordered" evidence="6">
    <location>
        <begin position="194"/>
        <end position="363"/>
    </location>
</feature>
<feature type="compositionally biased region" description="Basic and acidic residues" evidence="6">
    <location>
        <begin position="564"/>
        <end position="581"/>
    </location>
</feature>
<evidence type="ECO:0000256" key="1">
    <source>
        <dbReference type="ARBA" id="ARBA00004123"/>
    </source>
</evidence>
<dbReference type="PROSITE" id="PS50982">
    <property type="entry name" value="MBD"/>
    <property type="match status" value="2"/>
</dbReference>
<reference evidence="8 10" key="1">
    <citation type="journal article" date="2017" name="Nature">
        <title>The sunflower genome provides insights into oil metabolism, flowering and Asterid evolution.</title>
        <authorList>
            <person name="Badouin H."/>
            <person name="Gouzy J."/>
            <person name="Grassa C.J."/>
            <person name="Murat F."/>
            <person name="Staton S.E."/>
            <person name="Cottret L."/>
            <person name="Lelandais-Briere C."/>
            <person name="Owens G.L."/>
            <person name="Carrere S."/>
            <person name="Mayjonade B."/>
            <person name="Legrand L."/>
            <person name="Gill N."/>
            <person name="Kane N.C."/>
            <person name="Bowers J.E."/>
            <person name="Hubner S."/>
            <person name="Bellec A."/>
            <person name="Berard A."/>
            <person name="Berges H."/>
            <person name="Blanchet N."/>
            <person name="Boniface M.C."/>
            <person name="Brunel D."/>
            <person name="Catrice O."/>
            <person name="Chaidir N."/>
            <person name="Claudel C."/>
            <person name="Donnadieu C."/>
            <person name="Faraut T."/>
            <person name="Fievet G."/>
            <person name="Helmstetter N."/>
            <person name="King M."/>
            <person name="Knapp S.J."/>
            <person name="Lai Z."/>
            <person name="Le Paslier M.C."/>
            <person name="Lippi Y."/>
            <person name="Lorenzon L."/>
            <person name="Mandel J.R."/>
            <person name="Marage G."/>
            <person name="Marchand G."/>
            <person name="Marquand E."/>
            <person name="Bret-Mestries E."/>
            <person name="Morien E."/>
            <person name="Nambeesan S."/>
            <person name="Nguyen T."/>
            <person name="Pegot-Espagnet P."/>
            <person name="Pouilly N."/>
            <person name="Raftis F."/>
            <person name="Sallet E."/>
            <person name="Schiex T."/>
            <person name="Thomas J."/>
            <person name="Vandecasteele C."/>
            <person name="Vares D."/>
            <person name="Vear F."/>
            <person name="Vautrin S."/>
            <person name="Crespi M."/>
            <person name="Mangin B."/>
            <person name="Burke J.M."/>
            <person name="Salse J."/>
            <person name="Munos S."/>
            <person name="Vincourt P."/>
            <person name="Rieseberg L.H."/>
            <person name="Langlade N.B."/>
        </authorList>
    </citation>
    <scope>NUCLEOTIDE SEQUENCE [LARGE SCALE GENOMIC DNA]</scope>
    <source>
        <strain evidence="10">cv. SF193</strain>
        <tissue evidence="8">Leaves</tissue>
    </source>
</reference>
<dbReference type="STRING" id="4232.A0A251SDE7"/>
<comment type="subcellular location">
    <subcellularLocation>
        <location evidence="1">Nucleus</location>
    </subcellularLocation>
</comment>
<dbReference type="GO" id="GO:0003677">
    <property type="term" value="F:DNA binding"/>
    <property type="evidence" value="ECO:0007669"/>
    <property type="project" value="UniProtKB-KW"/>
</dbReference>
<accession>A0A251SDE7</accession>
<proteinExistence type="predicted"/>
<dbReference type="PANTHER" id="PTHR34067:SF20">
    <property type="entry name" value="OS08G0206700 PROTEIN"/>
    <property type="match status" value="1"/>
</dbReference>
<dbReference type="Gene3D" id="3.30.890.10">
    <property type="entry name" value="Methyl-cpg-binding Protein 2, Chain A"/>
    <property type="match status" value="2"/>
</dbReference>
<keyword evidence="4" id="KW-0804">Transcription</keyword>
<feature type="region of interest" description="Disordered" evidence="6">
    <location>
        <begin position="416"/>
        <end position="450"/>
    </location>
</feature>
<dbReference type="InterPro" id="IPR038945">
    <property type="entry name" value="MBD13-like"/>
</dbReference>
<keyword evidence="5" id="KW-0539">Nucleus</keyword>
<feature type="region of interest" description="Disordered" evidence="6">
    <location>
        <begin position="84"/>
        <end position="157"/>
    </location>
</feature>
<evidence type="ECO:0000313" key="9">
    <source>
        <dbReference type="EMBL" id="OTF96571.1"/>
    </source>
</evidence>
<dbReference type="EMBL" id="MNCJ02000330">
    <property type="protein sequence ID" value="KAF5766772.1"/>
    <property type="molecule type" value="Genomic_DNA"/>
</dbReference>
<dbReference type="Proteomes" id="UP000215914">
    <property type="component" value="Chromosome 15"/>
</dbReference>
<feature type="compositionally biased region" description="Basic and acidic residues" evidence="6">
    <location>
        <begin position="419"/>
        <end position="448"/>
    </location>
</feature>
<feature type="domain" description="MBD" evidence="7">
    <location>
        <begin position="21"/>
        <end position="100"/>
    </location>
</feature>
<evidence type="ECO:0000313" key="8">
    <source>
        <dbReference type="EMBL" id="KAF5766772.1"/>
    </source>
</evidence>
<dbReference type="FunCoup" id="A0A251SDE7">
    <property type="interactions" value="543"/>
</dbReference>
<gene>
    <name evidence="9" type="ORF">HannXRQ_Chr15g0495611</name>
    <name evidence="8" type="ORF">HanXRQr2_Chr15g0719391</name>
</gene>
<keyword evidence="3 9" id="KW-0238">DNA-binding</keyword>
<dbReference type="GO" id="GO:0005634">
    <property type="term" value="C:nucleus"/>
    <property type="evidence" value="ECO:0007669"/>
    <property type="project" value="UniProtKB-SubCell"/>
</dbReference>
<evidence type="ECO:0000313" key="10">
    <source>
        <dbReference type="Proteomes" id="UP000215914"/>
    </source>
</evidence>
<dbReference type="InterPro" id="IPR001739">
    <property type="entry name" value="Methyl_CpG_DNA-bd"/>
</dbReference>
<dbReference type="OMA" id="CSQKIVQ"/>
<dbReference type="SUPFAM" id="SSF54171">
    <property type="entry name" value="DNA-binding domain"/>
    <property type="match status" value="2"/>
</dbReference>
<dbReference type="AlphaFoldDB" id="A0A251SDE7"/>
<reference evidence="9" key="2">
    <citation type="submission" date="2017-02" db="EMBL/GenBank/DDBJ databases">
        <title>Sunflower complete genome.</title>
        <authorList>
            <person name="Langlade N."/>
            <person name="Munos S."/>
        </authorList>
    </citation>
    <scope>NUCLEOTIDE SEQUENCE [LARGE SCALE GENOMIC DNA]</scope>
    <source>
        <tissue evidence="9">Leaves</tissue>
    </source>
</reference>
<evidence type="ECO:0000259" key="7">
    <source>
        <dbReference type="PROSITE" id="PS50982"/>
    </source>
</evidence>
<dbReference type="EMBL" id="CM007904">
    <property type="protein sequence ID" value="OTF96571.1"/>
    <property type="molecule type" value="Genomic_DNA"/>
</dbReference>
<evidence type="ECO:0000256" key="5">
    <source>
        <dbReference type="ARBA" id="ARBA00023242"/>
    </source>
</evidence>
<dbReference type="PANTHER" id="PTHR34067">
    <property type="entry name" value="OS04G0193200 PROTEIN"/>
    <property type="match status" value="1"/>
</dbReference>
<feature type="compositionally biased region" description="Polar residues" evidence="6">
    <location>
        <begin position="264"/>
        <end position="273"/>
    </location>
</feature>
<keyword evidence="10" id="KW-1185">Reference proteome</keyword>
<feature type="region of interest" description="Disordered" evidence="6">
    <location>
        <begin position="564"/>
        <end position="612"/>
    </location>
</feature>
<reference evidence="8" key="3">
    <citation type="submission" date="2020-06" db="EMBL/GenBank/DDBJ databases">
        <title>Helianthus annuus Genome sequencing and assembly Release 2.</title>
        <authorList>
            <person name="Gouzy J."/>
            <person name="Langlade N."/>
            <person name="Munos S."/>
        </authorList>
    </citation>
    <scope>NUCLEOTIDE SEQUENCE</scope>
    <source>
        <tissue evidence="8">Leaves</tissue>
    </source>
</reference>
<name>A0A251SDE7_HELAN</name>
<dbReference type="OrthoDB" id="10072024at2759"/>
<keyword evidence="2" id="KW-0805">Transcription regulation</keyword>
<feature type="compositionally biased region" description="Basic and acidic residues" evidence="6">
    <location>
        <begin position="194"/>
        <end position="212"/>
    </location>
</feature>
<feature type="compositionally biased region" description="Basic and acidic residues" evidence="6">
    <location>
        <begin position="86"/>
        <end position="122"/>
    </location>
</feature>
<organism evidence="9 10">
    <name type="scientific">Helianthus annuus</name>
    <name type="common">Common sunflower</name>
    <dbReference type="NCBI Taxonomy" id="4232"/>
    <lineage>
        <taxon>Eukaryota</taxon>
        <taxon>Viridiplantae</taxon>
        <taxon>Streptophyta</taxon>
        <taxon>Embryophyta</taxon>
        <taxon>Tracheophyta</taxon>
        <taxon>Spermatophyta</taxon>
        <taxon>Magnoliopsida</taxon>
        <taxon>eudicotyledons</taxon>
        <taxon>Gunneridae</taxon>
        <taxon>Pentapetalae</taxon>
        <taxon>asterids</taxon>
        <taxon>campanulids</taxon>
        <taxon>Asterales</taxon>
        <taxon>Asteraceae</taxon>
        <taxon>Asteroideae</taxon>
        <taxon>Heliantheae alliance</taxon>
        <taxon>Heliantheae</taxon>
        <taxon>Helianthus</taxon>
    </lineage>
</organism>
<evidence type="ECO:0000256" key="6">
    <source>
        <dbReference type="SAM" id="MobiDB-lite"/>
    </source>
</evidence>
<feature type="compositionally biased region" description="Polar residues" evidence="6">
    <location>
        <begin position="603"/>
        <end position="612"/>
    </location>
</feature>
<dbReference type="InParanoid" id="A0A251SDE7"/>
<dbReference type="Gramene" id="mRNA:HanXRQr2_Chr15g0719391">
    <property type="protein sequence ID" value="mRNA:HanXRQr2_Chr15g0719391"/>
    <property type="gene ID" value="HanXRQr2_Chr15g0719391"/>
</dbReference>
<dbReference type="Pfam" id="PF01429">
    <property type="entry name" value="MBD"/>
    <property type="match status" value="1"/>
</dbReference>
<protein>
    <submittedName>
        <fullName evidence="8">Methyl-CpG-binding domain-containing protein</fullName>
    </submittedName>
    <submittedName>
        <fullName evidence="9">Putative DNA-binding domain-containing protein</fullName>
    </submittedName>
</protein>